<dbReference type="PANTHER" id="PTHR44051">
    <property type="entry name" value="GLUTATHIONE S-TRANSFERASE-RELATED"/>
    <property type="match status" value="1"/>
</dbReference>
<evidence type="ECO:0000313" key="4">
    <source>
        <dbReference type="Proteomes" id="UP000319732"/>
    </source>
</evidence>
<dbReference type="PANTHER" id="PTHR44051:SF8">
    <property type="entry name" value="GLUTATHIONE S-TRANSFERASE GSTA"/>
    <property type="match status" value="1"/>
</dbReference>
<dbReference type="OrthoDB" id="9810080at2"/>
<keyword evidence="4" id="KW-1185">Reference proteome</keyword>
<dbReference type="InterPro" id="IPR036249">
    <property type="entry name" value="Thioredoxin-like_sf"/>
</dbReference>
<evidence type="ECO:0000259" key="1">
    <source>
        <dbReference type="PROSITE" id="PS50404"/>
    </source>
</evidence>
<dbReference type="InterPro" id="IPR036282">
    <property type="entry name" value="Glutathione-S-Trfase_C_sf"/>
</dbReference>
<dbReference type="InterPro" id="IPR040079">
    <property type="entry name" value="Glutathione_S-Trfase"/>
</dbReference>
<dbReference type="PROSITE" id="PS50404">
    <property type="entry name" value="GST_NTER"/>
    <property type="match status" value="1"/>
</dbReference>
<organism evidence="3 4">
    <name type="scientific">Exilibacterium tricleocarpae</name>
    <dbReference type="NCBI Taxonomy" id="2591008"/>
    <lineage>
        <taxon>Bacteria</taxon>
        <taxon>Pseudomonadati</taxon>
        <taxon>Pseudomonadota</taxon>
        <taxon>Gammaproteobacteria</taxon>
        <taxon>Cellvibrionales</taxon>
        <taxon>Cellvibrionaceae</taxon>
        <taxon>Exilibacterium</taxon>
    </lineage>
</organism>
<proteinExistence type="predicted"/>
<feature type="domain" description="GST C-terminal" evidence="2">
    <location>
        <begin position="86"/>
        <end position="207"/>
    </location>
</feature>
<keyword evidence="3" id="KW-0808">Transferase</keyword>
<evidence type="ECO:0000313" key="3">
    <source>
        <dbReference type="EMBL" id="TQV66989.1"/>
    </source>
</evidence>
<reference evidence="3 4" key="1">
    <citation type="submission" date="2019-06" db="EMBL/GenBank/DDBJ databases">
        <title>Whole genome sequence for Cellvibrionaceae sp. R142.</title>
        <authorList>
            <person name="Wang G."/>
        </authorList>
    </citation>
    <scope>NUCLEOTIDE SEQUENCE [LARGE SCALE GENOMIC DNA]</scope>
    <source>
        <strain evidence="3 4">R142</strain>
    </source>
</reference>
<dbReference type="CDD" id="cd03046">
    <property type="entry name" value="GST_N_GTT1_like"/>
    <property type="match status" value="1"/>
</dbReference>
<dbReference type="SFLD" id="SFLDG01150">
    <property type="entry name" value="Main.1:_Beta-like"/>
    <property type="match status" value="1"/>
</dbReference>
<dbReference type="Proteomes" id="UP000319732">
    <property type="component" value="Unassembled WGS sequence"/>
</dbReference>
<dbReference type="SUPFAM" id="SSF47616">
    <property type="entry name" value="GST C-terminal domain-like"/>
    <property type="match status" value="1"/>
</dbReference>
<dbReference type="EMBL" id="VHSG01000037">
    <property type="protein sequence ID" value="TQV66989.1"/>
    <property type="molecule type" value="Genomic_DNA"/>
</dbReference>
<protein>
    <submittedName>
        <fullName evidence="3">Glutathione S-transferase family protein</fullName>
    </submittedName>
</protein>
<feature type="domain" description="GST N-terminal" evidence="1">
    <location>
        <begin position="1"/>
        <end position="80"/>
    </location>
</feature>
<comment type="caution">
    <text evidence="3">The sequence shown here is derived from an EMBL/GenBank/DDBJ whole genome shotgun (WGS) entry which is preliminary data.</text>
</comment>
<dbReference type="InterPro" id="IPR004045">
    <property type="entry name" value="Glutathione_S-Trfase_N"/>
</dbReference>
<dbReference type="SFLD" id="SFLDS00019">
    <property type="entry name" value="Glutathione_Transferase_(cytos"/>
    <property type="match status" value="1"/>
</dbReference>
<dbReference type="GO" id="GO:0016740">
    <property type="term" value="F:transferase activity"/>
    <property type="evidence" value="ECO:0007669"/>
    <property type="project" value="UniProtKB-KW"/>
</dbReference>
<name>A0A545SPT2_9GAMM</name>
<evidence type="ECO:0000259" key="2">
    <source>
        <dbReference type="PROSITE" id="PS50405"/>
    </source>
</evidence>
<sequence>MTTLYEWPPTRSQRARWVLEELGLDYESHPVNLMEGDQHADTYRAIHPLGVVPALATDSYTLLESAAIVLQLIDENPQTNLAPAVGSAARAIYYQWCIFACAELDPCLMMYFDNTLRPLEAMRPPGTAHDPGIAARGRADFASRAEMLSKVLDGRDYLVGGSFSGADIMVGHSCFMATHMELIGDYPVLEGYYRRLAQRPGHRKAYG</sequence>
<dbReference type="Pfam" id="PF13417">
    <property type="entry name" value="GST_N_3"/>
    <property type="match status" value="1"/>
</dbReference>
<dbReference type="Gene3D" id="3.40.30.10">
    <property type="entry name" value="Glutaredoxin"/>
    <property type="match status" value="1"/>
</dbReference>
<accession>A0A545SPT2</accession>
<dbReference type="AlphaFoldDB" id="A0A545SPT2"/>
<dbReference type="InterPro" id="IPR010987">
    <property type="entry name" value="Glutathione-S-Trfase_C-like"/>
</dbReference>
<dbReference type="PROSITE" id="PS50405">
    <property type="entry name" value="GST_CTER"/>
    <property type="match status" value="1"/>
</dbReference>
<dbReference type="RefSeq" id="WP_142929938.1">
    <property type="nucleotide sequence ID" value="NZ_ML660113.1"/>
</dbReference>
<dbReference type="Gene3D" id="1.20.1050.10">
    <property type="match status" value="1"/>
</dbReference>
<dbReference type="SUPFAM" id="SSF52833">
    <property type="entry name" value="Thioredoxin-like"/>
    <property type="match status" value="1"/>
</dbReference>
<gene>
    <name evidence="3" type="ORF">FKG94_26335</name>
</gene>
<dbReference type="SFLD" id="SFLDG00358">
    <property type="entry name" value="Main_(cytGST)"/>
    <property type="match status" value="1"/>
</dbReference>